<comment type="caution">
    <text evidence="8">The sequence shown here is derived from an EMBL/GenBank/DDBJ whole genome shotgun (WGS) entry which is preliminary data.</text>
</comment>
<evidence type="ECO:0000256" key="1">
    <source>
        <dbReference type="ARBA" id="ARBA00004167"/>
    </source>
</evidence>
<keyword evidence="4" id="KW-0472">Membrane</keyword>
<dbReference type="GO" id="GO:0016020">
    <property type="term" value="C:membrane"/>
    <property type="evidence" value="ECO:0007669"/>
    <property type="project" value="UniProtKB-SubCell"/>
</dbReference>
<evidence type="ECO:0000256" key="2">
    <source>
        <dbReference type="ARBA" id="ARBA00022692"/>
    </source>
</evidence>
<evidence type="ECO:0000313" key="8">
    <source>
        <dbReference type="EMBL" id="KAH7282051.1"/>
    </source>
</evidence>
<keyword evidence="3" id="KW-1133">Transmembrane helix</keyword>
<dbReference type="Pfam" id="PF05633">
    <property type="entry name" value="ROH1-like"/>
    <property type="match status" value="1"/>
</dbReference>
<dbReference type="AlphaFoldDB" id="A0A8T2QFV8"/>
<dbReference type="Proteomes" id="UP000825935">
    <property type="component" value="Chromosome 35"/>
</dbReference>
<reference evidence="8" key="1">
    <citation type="submission" date="2021-08" db="EMBL/GenBank/DDBJ databases">
        <title>WGS assembly of Ceratopteris richardii.</title>
        <authorList>
            <person name="Marchant D.B."/>
            <person name="Chen G."/>
            <person name="Jenkins J."/>
            <person name="Shu S."/>
            <person name="Leebens-Mack J."/>
            <person name="Grimwood J."/>
            <person name="Schmutz J."/>
            <person name="Soltis P."/>
            <person name="Soltis D."/>
            <person name="Chen Z.-H."/>
        </authorList>
    </citation>
    <scope>NUCLEOTIDE SEQUENCE</scope>
    <source>
        <strain evidence="8">Whitten #5841</strain>
        <tissue evidence="8">Leaf</tissue>
    </source>
</reference>
<feature type="region of interest" description="Disordered" evidence="7">
    <location>
        <begin position="21"/>
        <end position="40"/>
    </location>
</feature>
<feature type="region of interest" description="Disordered" evidence="7">
    <location>
        <begin position="203"/>
        <end position="223"/>
    </location>
</feature>
<proteinExistence type="inferred from homology"/>
<gene>
    <name evidence="8" type="ORF">KP509_35G009900</name>
</gene>
<evidence type="ECO:0000256" key="4">
    <source>
        <dbReference type="ARBA" id="ARBA00023136"/>
    </source>
</evidence>
<organism evidence="8 9">
    <name type="scientific">Ceratopteris richardii</name>
    <name type="common">Triangle waterfern</name>
    <dbReference type="NCBI Taxonomy" id="49495"/>
    <lineage>
        <taxon>Eukaryota</taxon>
        <taxon>Viridiplantae</taxon>
        <taxon>Streptophyta</taxon>
        <taxon>Embryophyta</taxon>
        <taxon>Tracheophyta</taxon>
        <taxon>Polypodiopsida</taxon>
        <taxon>Polypodiidae</taxon>
        <taxon>Polypodiales</taxon>
        <taxon>Pteridineae</taxon>
        <taxon>Pteridaceae</taxon>
        <taxon>Parkerioideae</taxon>
        <taxon>Ceratopteris</taxon>
    </lineage>
</organism>
<dbReference type="OrthoDB" id="691840at2759"/>
<dbReference type="PANTHER" id="PTHR31509">
    <property type="entry name" value="BPS1-LIKE PROTEIN"/>
    <property type="match status" value="1"/>
</dbReference>
<keyword evidence="9" id="KW-1185">Reference proteome</keyword>
<evidence type="ECO:0000256" key="7">
    <source>
        <dbReference type="SAM" id="MobiDB-lite"/>
    </source>
</evidence>
<comment type="similarity">
    <text evidence="5">Belongs to the ROH1 family.</text>
</comment>
<protein>
    <submittedName>
        <fullName evidence="8">Uncharacterized protein</fullName>
    </submittedName>
</protein>
<evidence type="ECO:0000313" key="9">
    <source>
        <dbReference type="Proteomes" id="UP000825935"/>
    </source>
</evidence>
<dbReference type="InterPro" id="IPR008511">
    <property type="entry name" value="ROH1-like"/>
</dbReference>
<dbReference type="OMA" id="FPLADDQ"/>
<feature type="coiled-coil region" evidence="6">
    <location>
        <begin position="337"/>
        <end position="368"/>
    </location>
</feature>
<comment type="subcellular location">
    <subcellularLocation>
        <location evidence="1">Membrane</location>
        <topology evidence="1">Single-pass membrane protein</topology>
    </subcellularLocation>
</comment>
<evidence type="ECO:0000256" key="3">
    <source>
        <dbReference type="ARBA" id="ARBA00022989"/>
    </source>
</evidence>
<accession>A0A8T2QFV8</accession>
<name>A0A8T2QFV8_CERRI</name>
<keyword evidence="6" id="KW-0175">Coiled coil</keyword>
<sequence>MPVAPPSSFLSSIRHAFHSSSHPGPAAVVPDAPPGPSLSARDPQRIQLYEPFHSNLAKRFSSLLPTDDSAFITMDFLKQFLNAMLATQSDLKRLIPVHLTSLPHTQEAMMEDFLEKSVYLLDACRAIKQQILDVETSRGMLQAVLSSFPFKNGDLRAAQVMRMQKALARLLHKEFNEIEERQERLYKSFQLIRRESRSEVSGDAPQRWRSWNGSSRSSIQSSTPQASKLLHTMSASLVIPRVTTGKEDEDLCAAVHAVNAASVLVLGIITATFPNMEKTSVPIILIPRQYSWAPSLSQLQVTVQEESKRAGVWELDQIDTIEQRLFDLMDGNDCTLGEKAKEEIKNLLKQLKQYVDELENDLTLIYSQVMDFYNCVISSRMEVLDMLSMLRA</sequence>
<feature type="compositionally biased region" description="Low complexity" evidence="7">
    <location>
        <begin position="207"/>
        <end position="223"/>
    </location>
</feature>
<keyword evidence="2" id="KW-0812">Transmembrane</keyword>
<evidence type="ECO:0000256" key="5">
    <source>
        <dbReference type="ARBA" id="ARBA00035114"/>
    </source>
</evidence>
<evidence type="ECO:0000256" key="6">
    <source>
        <dbReference type="SAM" id="Coils"/>
    </source>
</evidence>
<dbReference type="EMBL" id="CM035440">
    <property type="protein sequence ID" value="KAH7282051.1"/>
    <property type="molecule type" value="Genomic_DNA"/>
</dbReference>